<keyword evidence="2" id="KW-0436">Ligase</keyword>
<dbReference type="EMBL" id="SKCS01000180">
    <property type="protein sequence ID" value="TNN14180.1"/>
    <property type="molecule type" value="Genomic_DNA"/>
</dbReference>
<dbReference type="Proteomes" id="UP000311919">
    <property type="component" value="Unassembled WGS sequence"/>
</dbReference>
<reference evidence="2 3" key="1">
    <citation type="submission" date="2019-03" db="EMBL/GenBank/DDBJ databases">
        <title>An improved genome assembly of the fluke Schistosoma japonicum.</title>
        <authorList>
            <person name="Hu W."/>
            <person name="Luo F."/>
            <person name="Yin M."/>
            <person name="Mo X."/>
            <person name="Sun C."/>
            <person name="Wu Q."/>
            <person name="Zhu B."/>
            <person name="Xiang M."/>
            <person name="Wang J."/>
            <person name="Wang Y."/>
            <person name="Zhang T."/>
            <person name="Xu B."/>
            <person name="Zheng H."/>
            <person name="Feng Z."/>
        </authorList>
    </citation>
    <scope>NUCLEOTIDE SEQUENCE [LARGE SCALE GENOMIC DNA]</scope>
    <source>
        <strain evidence="2">HuSjv2</strain>
        <tissue evidence="2">Worms</tissue>
    </source>
</reference>
<proteinExistence type="predicted"/>
<evidence type="ECO:0000313" key="2">
    <source>
        <dbReference type="EMBL" id="TNN14180.1"/>
    </source>
</evidence>
<protein>
    <submittedName>
        <fullName evidence="2">Biotin--protein ligase</fullName>
    </submittedName>
</protein>
<evidence type="ECO:0000259" key="1">
    <source>
        <dbReference type="Pfam" id="PF09825"/>
    </source>
</evidence>
<gene>
    <name evidence="2" type="ORF">EWB00_002414</name>
</gene>
<accession>A0A4Z2DDA0</accession>
<name>A0A4Z2DDA0_SCHJA</name>
<dbReference type="InterPro" id="IPR019197">
    <property type="entry name" value="Biotin-prot_ligase_N"/>
</dbReference>
<dbReference type="PIRSF" id="PIRSF016642">
    <property type="entry name" value="UCP016642"/>
    <property type="match status" value="1"/>
</dbReference>
<sequence length="229" mass="25566">MVHKQIQIYNDVGYDLGYLKSLQLTGCIKVHNYIKEQNGRYLGICAGAYFACDYCSFDVGGPLEVCGERFIKLFQGIGLGPIFPGFQYNSEAGSYAASIQAVSKHLIPQTTVVYYNGGCTFESVNWENSQILYRFSDNGKPAIILSKLGNGYGILSGVHFEYDPYLYEKQLAMKSLSDETKIVKLCETLKCHNSSRLKLFNNLITALLNSDCNSFFQLIRSTSQLSSIT</sequence>
<comment type="caution">
    <text evidence="2">The sequence shown here is derived from an EMBL/GenBank/DDBJ whole genome shotgun (WGS) entry which is preliminary data.</text>
</comment>
<dbReference type="STRING" id="6182.A0A4Z2DDA0"/>
<dbReference type="Pfam" id="PF09825">
    <property type="entry name" value="BPL_N"/>
    <property type="match status" value="1"/>
</dbReference>
<evidence type="ECO:0000313" key="3">
    <source>
        <dbReference type="Proteomes" id="UP000311919"/>
    </source>
</evidence>
<feature type="domain" description="Biotin-protein ligase N-terminal" evidence="1">
    <location>
        <begin position="13"/>
        <end position="207"/>
    </location>
</feature>
<organism evidence="2 3">
    <name type="scientific">Schistosoma japonicum</name>
    <name type="common">Blood fluke</name>
    <dbReference type="NCBI Taxonomy" id="6182"/>
    <lineage>
        <taxon>Eukaryota</taxon>
        <taxon>Metazoa</taxon>
        <taxon>Spiralia</taxon>
        <taxon>Lophotrochozoa</taxon>
        <taxon>Platyhelminthes</taxon>
        <taxon>Trematoda</taxon>
        <taxon>Digenea</taxon>
        <taxon>Strigeidida</taxon>
        <taxon>Schistosomatoidea</taxon>
        <taxon>Schistosomatidae</taxon>
        <taxon>Schistosoma</taxon>
    </lineage>
</organism>
<dbReference type="OrthoDB" id="10250105at2759"/>
<dbReference type="AlphaFoldDB" id="A0A4Z2DDA0"/>
<keyword evidence="3" id="KW-1185">Reference proteome</keyword>
<dbReference type="InterPro" id="IPR015834">
    <property type="entry name" value="UCP016642"/>
</dbReference>
<dbReference type="GO" id="GO:0016874">
    <property type="term" value="F:ligase activity"/>
    <property type="evidence" value="ECO:0007669"/>
    <property type="project" value="UniProtKB-KW"/>
</dbReference>